<proteinExistence type="predicted"/>
<protein>
    <recommendedName>
        <fullName evidence="5">Pentatricopeptide repeat-containing protein</fullName>
    </recommendedName>
</protein>
<evidence type="ECO:0000256" key="1">
    <source>
        <dbReference type="ARBA" id="ARBA00022737"/>
    </source>
</evidence>
<dbReference type="Proteomes" id="UP000639772">
    <property type="component" value="Chromosome 7"/>
</dbReference>
<evidence type="ECO:0000256" key="2">
    <source>
        <dbReference type="PROSITE-ProRule" id="PRU00708"/>
    </source>
</evidence>
<dbReference type="PANTHER" id="PTHR47926:SF411">
    <property type="entry name" value="PENTATRICOPEPTIDE REPEAT-CONTAINING PROTEIN"/>
    <property type="match status" value="1"/>
</dbReference>
<accession>A0A835QNP0</accession>
<evidence type="ECO:0000313" key="4">
    <source>
        <dbReference type="Proteomes" id="UP000639772"/>
    </source>
</evidence>
<feature type="repeat" description="PPR" evidence="2">
    <location>
        <begin position="241"/>
        <end position="275"/>
    </location>
</feature>
<dbReference type="Pfam" id="PF12854">
    <property type="entry name" value="PPR_1"/>
    <property type="match status" value="1"/>
</dbReference>
<dbReference type="InterPro" id="IPR046848">
    <property type="entry name" value="E_motif"/>
</dbReference>
<dbReference type="Pfam" id="PF01535">
    <property type="entry name" value="PPR"/>
    <property type="match status" value="3"/>
</dbReference>
<dbReference type="EMBL" id="JADCNM010000007">
    <property type="protein sequence ID" value="KAG0474331.1"/>
    <property type="molecule type" value="Genomic_DNA"/>
</dbReference>
<dbReference type="FunFam" id="1.25.40.10:FF:000344">
    <property type="entry name" value="Pentatricopeptide repeat-containing protein"/>
    <property type="match status" value="1"/>
</dbReference>
<organism evidence="3 4">
    <name type="scientific">Vanilla planifolia</name>
    <name type="common">Vanilla</name>
    <dbReference type="NCBI Taxonomy" id="51239"/>
    <lineage>
        <taxon>Eukaryota</taxon>
        <taxon>Viridiplantae</taxon>
        <taxon>Streptophyta</taxon>
        <taxon>Embryophyta</taxon>
        <taxon>Tracheophyta</taxon>
        <taxon>Spermatophyta</taxon>
        <taxon>Magnoliopsida</taxon>
        <taxon>Liliopsida</taxon>
        <taxon>Asparagales</taxon>
        <taxon>Orchidaceae</taxon>
        <taxon>Vanilloideae</taxon>
        <taxon>Vanilleae</taxon>
        <taxon>Vanilla</taxon>
    </lineage>
</organism>
<dbReference type="GO" id="GO:0009451">
    <property type="term" value="P:RNA modification"/>
    <property type="evidence" value="ECO:0007669"/>
    <property type="project" value="InterPro"/>
</dbReference>
<name>A0A835QNP0_VANPL</name>
<sequence length="559" mass="61740">MGLIAAIAAQACVQFRSSFFPLVAVIFHLRNPSGTMLSHSRSLSSSSAAAVVVGYGGYMGVAGNHGQPWASTNHLFQKNPRLLSLELCHSRSRLDQVLAYTIVSGLFHNPFVASRIVYTATIISPLNISLAFSVFSQILRPNLFSWNTMIKTLAATDTGALTLYVQMRRRGVLPDKFTFTFLLTSFNSVDDLVNGKSIHASSVVLGYQSNPYMQTELVSMYLACGSLEYSWRLFNELPSRDVVSWTAMISGLAAHGLVEQSLSVLNEMRRDDSIVKPNTATMISVISACASWGSLNHTKNLHAYLLKAGLDSHVFSRNSLIDAYGKCGSIGCAQQVFDEMHYKDLHSWTSMIMGLAVNGLGQHAILLFSDMQRTGLMPDSASFVAILAACSHSGLLDEGTQIFESMKAVFGVKPDQKHYGCMVDLFCRAGHLSRAYEFISSMKIEPNLEILGAFLSASSAHENLELGELLCMRTESLVPLYRRGASVLLSNMYANSGQWHKVISIRKMRREEGEKPPAKSWIEIRGIVEEFVAGHKLHPFFMEFEWVLNGLDKLMEGVM</sequence>
<dbReference type="FunFam" id="1.25.40.10:FF:001093">
    <property type="entry name" value="Pentatricopeptide repeat-containing protein At2g34400"/>
    <property type="match status" value="1"/>
</dbReference>
<dbReference type="Pfam" id="PF20431">
    <property type="entry name" value="E_motif"/>
    <property type="match status" value="1"/>
</dbReference>
<dbReference type="PANTHER" id="PTHR47926">
    <property type="entry name" value="PENTATRICOPEPTIDE REPEAT-CONTAINING PROTEIN"/>
    <property type="match status" value="1"/>
</dbReference>
<evidence type="ECO:0008006" key="5">
    <source>
        <dbReference type="Google" id="ProtNLM"/>
    </source>
</evidence>
<keyword evidence="1" id="KW-0677">Repeat</keyword>
<dbReference type="InterPro" id="IPR002885">
    <property type="entry name" value="PPR_rpt"/>
</dbReference>
<dbReference type="PROSITE" id="PS51375">
    <property type="entry name" value="PPR"/>
    <property type="match status" value="2"/>
</dbReference>
<evidence type="ECO:0000313" key="3">
    <source>
        <dbReference type="EMBL" id="KAG0474331.1"/>
    </source>
</evidence>
<feature type="repeat" description="PPR" evidence="2">
    <location>
        <begin position="344"/>
        <end position="378"/>
    </location>
</feature>
<dbReference type="Gene3D" id="1.25.40.10">
    <property type="entry name" value="Tetratricopeptide repeat domain"/>
    <property type="match status" value="3"/>
</dbReference>
<gene>
    <name evidence="3" type="ORF">HPP92_014017</name>
</gene>
<dbReference type="InterPro" id="IPR011990">
    <property type="entry name" value="TPR-like_helical_dom_sf"/>
</dbReference>
<dbReference type="OrthoDB" id="185373at2759"/>
<reference evidence="3 4" key="1">
    <citation type="journal article" date="2020" name="Nat. Food">
        <title>A phased Vanilla planifolia genome enables genetic improvement of flavour and production.</title>
        <authorList>
            <person name="Hasing T."/>
            <person name="Tang H."/>
            <person name="Brym M."/>
            <person name="Khazi F."/>
            <person name="Huang T."/>
            <person name="Chambers A.H."/>
        </authorList>
    </citation>
    <scope>NUCLEOTIDE SEQUENCE [LARGE SCALE GENOMIC DNA]</scope>
    <source>
        <tissue evidence="3">Leaf</tissue>
    </source>
</reference>
<comment type="caution">
    <text evidence="3">The sequence shown here is derived from an EMBL/GenBank/DDBJ whole genome shotgun (WGS) entry which is preliminary data.</text>
</comment>
<dbReference type="Pfam" id="PF13041">
    <property type="entry name" value="PPR_2"/>
    <property type="match status" value="2"/>
</dbReference>
<dbReference type="InterPro" id="IPR046960">
    <property type="entry name" value="PPR_At4g14850-like_plant"/>
</dbReference>
<dbReference type="GO" id="GO:0003723">
    <property type="term" value="F:RNA binding"/>
    <property type="evidence" value="ECO:0007669"/>
    <property type="project" value="InterPro"/>
</dbReference>
<dbReference type="NCBIfam" id="TIGR00756">
    <property type="entry name" value="PPR"/>
    <property type="match status" value="2"/>
</dbReference>
<dbReference type="AlphaFoldDB" id="A0A835QNP0"/>